<keyword evidence="4" id="KW-0808">Transferase</keyword>
<dbReference type="Pfam" id="PF04488">
    <property type="entry name" value="Gly_transf_sug"/>
    <property type="match status" value="1"/>
</dbReference>
<dbReference type="STRING" id="8355.A0A1L8G511"/>
<comment type="subcellular location">
    <subcellularLocation>
        <location evidence="1">Golgi apparatus membrane</location>
        <topology evidence="1">Single-pass type II membrane protein</topology>
    </subcellularLocation>
</comment>
<dbReference type="Pfam" id="PF04572">
    <property type="entry name" value="Gb3_synth"/>
    <property type="match status" value="1"/>
</dbReference>
<protein>
    <submittedName>
        <fullName evidence="9">Alpha-1,4-N-acetylglucosaminyltransferase</fullName>
    </submittedName>
</protein>
<evidence type="ECO:0000256" key="6">
    <source>
        <dbReference type="ARBA" id="ARBA00023136"/>
    </source>
</evidence>
<dbReference type="InterPro" id="IPR007577">
    <property type="entry name" value="GlycoTrfase_DXD_sugar-bd_CS"/>
</dbReference>
<dbReference type="PaxDb" id="8355-A0A1L8G511"/>
<dbReference type="RefSeq" id="XP_018120207.1">
    <property type="nucleotide sequence ID" value="XM_018264718.2"/>
</dbReference>
<evidence type="ECO:0000256" key="2">
    <source>
        <dbReference type="ARBA" id="ARBA00009003"/>
    </source>
</evidence>
<dbReference type="OrthoDB" id="407609at2759"/>
<dbReference type="AlphaFoldDB" id="A0A1L8G511"/>
<comment type="similarity">
    <text evidence="2">Belongs to the glycosyltransferase 32 family.</text>
</comment>
<gene>
    <name evidence="9" type="primary">LOC108717482</name>
</gene>
<dbReference type="GO" id="GO:0006493">
    <property type="term" value="P:protein O-linked glycosylation"/>
    <property type="evidence" value="ECO:0000318"/>
    <property type="project" value="GO_Central"/>
</dbReference>
<keyword evidence="3" id="KW-0328">Glycosyltransferase</keyword>
<dbReference type="Gene3D" id="3.90.550.20">
    <property type="match status" value="1"/>
</dbReference>
<evidence type="ECO:0000256" key="3">
    <source>
        <dbReference type="ARBA" id="ARBA00022676"/>
    </source>
</evidence>
<reference evidence="9" key="1">
    <citation type="submission" date="2025-08" db="UniProtKB">
        <authorList>
            <consortium name="RefSeq"/>
        </authorList>
    </citation>
    <scope>IDENTIFICATION</scope>
    <source>
        <strain evidence="9">J_2021</strain>
        <tissue evidence="9">Erythrocytes</tissue>
    </source>
</reference>
<proteinExistence type="inferred from homology"/>
<dbReference type="OMA" id="IMFVETE"/>
<name>A0A1L8G511_XENLA</name>
<dbReference type="GO" id="GO:0008375">
    <property type="term" value="F:acetylglucosaminyltransferase activity"/>
    <property type="evidence" value="ECO:0000318"/>
    <property type="project" value="GO_Central"/>
</dbReference>
<evidence type="ECO:0000256" key="1">
    <source>
        <dbReference type="ARBA" id="ARBA00004323"/>
    </source>
</evidence>
<dbReference type="KEGG" id="xla:108717482"/>
<dbReference type="PANTHER" id="PTHR12042:SF29">
    <property type="entry name" value="ALPHA-1,4-N-ACETYLGLUCOSAMINYLTRANSFERASE"/>
    <property type="match status" value="1"/>
</dbReference>
<dbReference type="InterPro" id="IPR051981">
    <property type="entry name" value="Glycosyltransf_32"/>
</dbReference>
<keyword evidence="8" id="KW-1185">Reference proteome</keyword>
<dbReference type="PANTHER" id="PTHR12042">
    <property type="entry name" value="LACTOSYLCERAMIDE 4-ALPHA-GALACTOSYLTRANSFERASE ALPHA- 1,4-GALACTOSYLTRANSFERASE"/>
    <property type="match status" value="1"/>
</dbReference>
<evidence type="ECO:0000313" key="9">
    <source>
        <dbReference type="RefSeq" id="XP_018120207.1"/>
    </source>
</evidence>
<sequence>MVPNIKIFIILLCLLAVGLLYRVTIKGKAFNIKDFRTLIFSAKITPERILYSGNGIMFVETEKMDLPHYVLCSIESAARVNPDRPVAFFMKGLTDINSKEDEDRARMSYPTLLPYDNIYFFPLTMNVLLNNTPLMHWYQKVNPKSGEYRNPVILDACKLALIYKYGGIYMDTDIITLRPVPEQNFLAAEESQLSTTAVFAFDRHQMIILQFMQEFVKSYDVTAWAQQGPFLFTRILNQFYCKVPPFKGKEDLKCGTILFLNTERFFPISRLEWKRFFEVKEKHPTFNNSYALNTFSYANRKENTMMVPGSNTLMEHIYKKHCPITYHAVLEKKTLYHKFGP</sequence>
<dbReference type="GeneID" id="108717482"/>
<dbReference type="InterPro" id="IPR029044">
    <property type="entry name" value="Nucleotide-diphossugar_trans"/>
</dbReference>
<organism evidence="8 9">
    <name type="scientific">Xenopus laevis</name>
    <name type="common">African clawed frog</name>
    <dbReference type="NCBI Taxonomy" id="8355"/>
    <lineage>
        <taxon>Eukaryota</taxon>
        <taxon>Metazoa</taxon>
        <taxon>Chordata</taxon>
        <taxon>Craniata</taxon>
        <taxon>Vertebrata</taxon>
        <taxon>Euteleostomi</taxon>
        <taxon>Amphibia</taxon>
        <taxon>Batrachia</taxon>
        <taxon>Anura</taxon>
        <taxon>Pipoidea</taxon>
        <taxon>Pipidae</taxon>
        <taxon>Xenopodinae</taxon>
        <taxon>Xenopus</taxon>
        <taxon>Xenopus</taxon>
    </lineage>
</organism>
<dbReference type="SUPFAM" id="SSF53448">
    <property type="entry name" value="Nucleotide-diphospho-sugar transferases"/>
    <property type="match status" value="1"/>
</dbReference>
<dbReference type="GO" id="GO:0000139">
    <property type="term" value="C:Golgi membrane"/>
    <property type="evidence" value="ECO:0007669"/>
    <property type="project" value="UniProtKB-SubCell"/>
</dbReference>
<evidence type="ECO:0000256" key="4">
    <source>
        <dbReference type="ARBA" id="ARBA00022679"/>
    </source>
</evidence>
<feature type="domain" description="Alpha 1,4-glycosyltransferase" evidence="7">
    <location>
        <begin position="200"/>
        <end position="328"/>
    </location>
</feature>
<accession>A0A1L8G511</accession>
<keyword evidence="6" id="KW-0472">Membrane</keyword>
<evidence type="ECO:0000256" key="5">
    <source>
        <dbReference type="ARBA" id="ARBA00023034"/>
    </source>
</evidence>
<dbReference type="Proteomes" id="UP000186698">
    <property type="component" value="Chromosome 5S"/>
</dbReference>
<evidence type="ECO:0000313" key="8">
    <source>
        <dbReference type="Proteomes" id="UP000186698"/>
    </source>
</evidence>
<keyword evidence="5" id="KW-0333">Golgi apparatus</keyword>
<dbReference type="InterPro" id="IPR007652">
    <property type="entry name" value="A1-4-GlycosylTfrase_dom"/>
</dbReference>
<evidence type="ECO:0000259" key="7">
    <source>
        <dbReference type="Pfam" id="PF04572"/>
    </source>
</evidence>